<proteinExistence type="inferred from homology"/>
<evidence type="ECO:0000256" key="3">
    <source>
        <dbReference type="RuleBase" id="RU000363"/>
    </source>
</evidence>
<dbReference type="PRINTS" id="PR00081">
    <property type="entry name" value="GDHRDH"/>
</dbReference>
<dbReference type="Pfam" id="PF00106">
    <property type="entry name" value="adh_short"/>
    <property type="match status" value="1"/>
</dbReference>
<dbReference type="InterPro" id="IPR057326">
    <property type="entry name" value="KR_dom"/>
</dbReference>
<dbReference type="AlphaFoldDB" id="A0A538U813"/>
<dbReference type="Proteomes" id="UP000319771">
    <property type="component" value="Unassembled WGS sequence"/>
</dbReference>
<gene>
    <name evidence="5" type="ORF">E6K81_08685</name>
</gene>
<name>A0A538U813_UNCEI</name>
<dbReference type="PIRSF" id="PIRSF000126">
    <property type="entry name" value="11-beta-HSD1"/>
    <property type="match status" value="1"/>
</dbReference>
<dbReference type="PANTHER" id="PTHR44196">
    <property type="entry name" value="DEHYDROGENASE/REDUCTASE SDR FAMILY MEMBER 7B"/>
    <property type="match status" value="1"/>
</dbReference>
<comment type="similarity">
    <text evidence="1 3">Belongs to the short-chain dehydrogenases/reductases (SDR) family.</text>
</comment>
<evidence type="ECO:0000256" key="1">
    <source>
        <dbReference type="ARBA" id="ARBA00006484"/>
    </source>
</evidence>
<feature type="domain" description="Ketoreductase" evidence="4">
    <location>
        <begin position="9"/>
        <end position="190"/>
    </location>
</feature>
<evidence type="ECO:0000256" key="2">
    <source>
        <dbReference type="ARBA" id="ARBA00023002"/>
    </source>
</evidence>
<dbReference type="SUPFAM" id="SSF51735">
    <property type="entry name" value="NAD(P)-binding Rossmann-fold domains"/>
    <property type="match status" value="1"/>
</dbReference>
<dbReference type="InterPro" id="IPR002347">
    <property type="entry name" value="SDR_fam"/>
</dbReference>
<dbReference type="EMBL" id="VBPB01000127">
    <property type="protein sequence ID" value="TMQ72007.1"/>
    <property type="molecule type" value="Genomic_DNA"/>
</dbReference>
<dbReference type="InterPro" id="IPR036291">
    <property type="entry name" value="NAD(P)-bd_dom_sf"/>
</dbReference>
<keyword evidence="2" id="KW-0560">Oxidoreductase</keyword>
<dbReference type="SMART" id="SM00822">
    <property type="entry name" value="PKS_KR"/>
    <property type="match status" value="1"/>
</dbReference>
<comment type="caution">
    <text evidence="5">The sequence shown here is derived from an EMBL/GenBank/DDBJ whole genome shotgun (WGS) entry which is preliminary data.</text>
</comment>
<accession>A0A538U813</accession>
<evidence type="ECO:0000313" key="5">
    <source>
        <dbReference type="EMBL" id="TMQ72007.1"/>
    </source>
</evidence>
<dbReference type="GO" id="GO:0016020">
    <property type="term" value="C:membrane"/>
    <property type="evidence" value="ECO:0007669"/>
    <property type="project" value="TreeGrafter"/>
</dbReference>
<evidence type="ECO:0000259" key="4">
    <source>
        <dbReference type="SMART" id="SM00822"/>
    </source>
</evidence>
<dbReference type="PANTHER" id="PTHR44196:SF2">
    <property type="entry name" value="SHORT-CHAIN DEHYDROGENASE-RELATED"/>
    <property type="match status" value="1"/>
</dbReference>
<dbReference type="CDD" id="cd05233">
    <property type="entry name" value="SDR_c"/>
    <property type="match status" value="1"/>
</dbReference>
<reference evidence="5 6" key="1">
    <citation type="journal article" date="2019" name="Nat. Microbiol.">
        <title>Mediterranean grassland soil C-N compound turnover is dependent on rainfall and depth, and is mediated by genomically divergent microorganisms.</title>
        <authorList>
            <person name="Diamond S."/>
            <person name="Andeer P.F."/>
            <person name="Li Z."/>
            <person name="Crits-Christoph A."/>
            <person name="Burstein D."/>
            <person name="Anantharaman K."/>
            <person name="Lane K.R."/>
            <person name="Thomas B.C."/>
            <person name="Pan C."/>
            <person name="Northen T.R."/>
            <person name="Banfield J.F."/>
        </authorList>
    </citation>
    <scope>NUCLEOTIDE SEQUENCE [LARGE SCALE GENOMIC DNA]</scope>
    <source>
        <strain evidence="5">WS_11</strain>
    </source>
</reference>
<protein>
    <submittedName>
        <fullName evidence="5">SDR family oxidoreductase</fullName>
    </submittedName>
</protein>
<evidence type="ECO:0000313" key="6">
    <source>
        <dbReference type="Proteomes" id="UP000319771"/>
    </source>
</evidence>
<dbReference type="GO" id="GO:0016491">
    <property type="term" value="F:oxidoreductase activity"/>
    <property type="evidence" value="ECO:0007669"/>
    <property type="project" value="UniProtKB-KW"/>
</dbReference>
<sequence length="269" mass="28583">MGVRAAGRRTGLVTGASSGIGAELAKALAARGYDLVLVARRTEPLDALGRELAQRHGVSVRAVRADLSRPDAAGRLWTEVTAAGETVDVLVNNAGSGLHGLLWEEDPDSLGAMLELNVMSLVALTRLALPGMVRRRWGRILNVASIVSFQPGGPRMAAYFASKSFVLSFTQGLRAELKGTGVGATALCPGPTRTSFEERSDLARTPLYRWLALTPARATAEAACRGMERGRGVVVPGLATRVLAFAGRYSPTAIALEVNRWLLTPRGKR</sequence>
<dbReference type="Gene3D" id="3.40.50.720">
    <property type="entry name" value="NAD(P)-binding Rossmann-like Domain"/>
    <property type="match status" value="1"/>
</dbReference>
<organism evidence="5 6">
    <name type="scientific">Eiseniibacteriota bacterium</name>
    <dbReference type="NCBI Taxonomy" id="2212470"/>
    <lineage>
        <taxon>Bacteria</taxon>
        <taxon>Candidatus Eiseniibacteriota</taxon>
    </lineage>
</organism>
<dbReference type="PRINTS" id="PR00080">
    <property type="entry name" value="SDRFAMILY"/>
</dbReference>